<dbReference type="Proteomes" id="UP000253606">
    <property type="component" value="Chromosome"/>
</dbReference>
<keyword evidence="2" id="KW-0444">Lipid biosynthesis</keyword>
<dbReference type="SUPFAM" id="SSF69593">
    <property type="entry name" value="Glycerol-3-phosphate (1)-acyltransferase"/>
    <property type="match status" value="1"/>
</dbReference>
<dbReference type="KEGG" id="abas:ACPOL_1138"/>
<comment type="pathway">
    <text evidence="1">Lipid metabolism.</text>
</comment>
<evidence type="ECO:0000256" key="5">
    <source>
        <dbReference type="ARBA" id="ARBA00023315"/>
    </source>
</evidence>
<dbReference type="InterPro" id="IPR002123">
    <property type="entry name" value="Plipid/glycerol_acylTrfase"/>
</dbReference>
<feature type="domain" description="Phospholipid/glycerol acyltransferase" evidence="6">
    <location>
        <begin position="57"/>
        <end position="169"/>
    </location>
</feature>
<keyword evidence="3 7" id="KW-0808">Transferase</keyword>
<proteinExistence type="predicted"/>
<evidence type="ECO:0000256" key="3">
    <source>
        <dbReference type="ARBA" id="ARBA00022679"/>
    </source>
</evidence>
<dbReference type="SMART" id="SM00563">
    <property type="entry name" value="PlsC"/>
    <property type="match status" value="1"/>
</dbReference>
<dbReference type="EMBL" id="CP030840">
    <property type="protein sequence ID" value="AXC10486.1"/>
    <property type="molecule type" value="Genomic_DNA"/>
</dbReference>
<dbReference type="CDD" id="cd07989">
    <property type="entry name" value="LPLAT_AGPAT-like"/>
    <property type="match status" value="1"/>
</dbReference>
<evidence type="ECO:0000313" key="8">
    <source>
        <dbReference type="Proteomes" id="UP000253606"/>
    </source>
</evidence>
<dbReference type="OrthoDB" id="9803035at2"/>
<evidence type="ECO:0000256" key="4">
    <source>
        <dbReference type="ARBA" id="ARBA00023098"/>
    </source>
</evidence>
<dbReference type="Pfam" id="PF01553">
    <property type="entry name" value="Acyltransferase"/>
    <property type="match status" value="1"/>
</dbReference>
<evidence type="ECO:0000256" key="1">
    <source>
        <dbReference type="ARBA" id="ARBA00005189"/>
    </source>
</evidence>
<reference evidence="7 8" key="1">
    <citation type="journal article" date="2018" name="Front. Microbiol.">
        <title>Hydrolytic Capabilities as a Key to Environmental Success: Chitinolytic and Cellulolytic Acidobacteria From Acidic Sub-arctic Soils and Boreal Peatlands.</title>
        <authorList>
            <person name="Belova S.E."/>
            <person name="Ravin N.V."/>
            <person name="Pankratov T.A."/>
            <person name="Rakitin A.L."/>
            <person name="Ivanova A.A."/>
            <person name="Beletsky A.V."/>
            <person name="Mardanov A.V."/>
            <person name="Sinninghe Damste J.S."/>
            <person name="Dedysh S.N."/>
        </authorList>
    </citation>
    <scope>NUCLEOTIDE SEQUENCE [LARGE SCALE GENOMIC DNA]</scope>
    <source>
        <strain evidence="7 8">SBC82</strain>
    </source>
</reference>
<name>A0A2Z5FVP7_9BACT</name>
<dbReference type="AlphaFoldDB" id="A0A2Z5FVP7"/>
<dbReference type="GO" id="GO:0006654">
    <property type="term" value="P:phosphatidic acid biosynthetic process"/>
    <property type="evidence" value="ECO:0007669"/>
    <property type="project" value="TreeGrafter"/>
</dbReference>
<protein>
    <submittedName>
        <fullName evidence="7">1-acyl-sn-glycerol-3-phosphate acyltransferase</fullName>
    </submittedName>
</protein>
<keyword evidence="4" id="KW-0443">Lipid metabolism</keyword>
<evidence type="ECO:0000259" key="6">
    <source>
        <dbReference type="SMART" id="SM00563"/>
    </source>
</evidence>
<dbReference type="GO" id="GO:0003841">
    <property type="term" value="F:1-acylglycerol-3-phosphate O-acyltransferase activity"/>
    <property type="evidence" value="ECO:0007669"/>
    <property type="project" value="TreeGrafter"/>
</dbReference>
<sequence>MVLVLSLLQCMAVFLVLRLRGKTSEKQRADWLHRSCRMVLRRMGFSLHAASPGMDGILIVSNHLSYLDILLYGANSPCVFVAKSEVRSWPLLGLLASLGGTVFVDRTSTIGAAQAAAKIQSLLHLDINVLIFPEGTSSDGSSVLRFYPSLFEPAVRAGVPILPAAIGYSASSMLERDLCYYGDISFGPHLLQTLELPDVSGMIRFATGAKIYSNRKDAALAAHLQVVDLRSRILEAQAPGAETLAVNQRSGAEISQL</sequence>
<evidence type="ECO:0000256" key="2">
    <source>
        <dbReference type="ARBA" id="ARBA00022516"/>
    </source>
</evidence>
<dbReference type="PANTHER" id="PTHR10434:SF64">
    <property type="entry name" value="1-ACYL-SN-GLYCEROL-3-PHOSPHATE ACYLTRANSFERASE-RELATED"/>
    <property type="match status" value="1"/>
</dbReference>
<organism evidence="7 8">
    <name type="scientific">Acidisarcina polymorpha</name>
    <dbReference type="NCBI Taxonomy" id="2211140"/>
    <lineage>
        <taxon>Bacteria</taxon>
        <taxon>Pseudomonadati</taxon>
        <taxon>Acidobacteriota</taxon>
        <taxon>Terriglobia</taxon>
        <taxon>Terriglobales</taxon>
        <taxon>Acidobacteriaceae</taxon>
        <taxon>Acidisarcina</taxon>
    </lineage>
</organism>
<keyword evidence="5 7" id="KW-0012">Acyltransferase</keyword>
<accession>A0A2Z5FVP7</accession>
<gene>
    <name evidence="7" type="ORF">ACPOL_1138</name>
</gene>
<dbReference type="PANTHER" id="PTHR10434">
    <property type="entry name" value="1-ACYL-SN-GLYCEROL-3-PHOSPHATE ACYLTRANSFERASE"/>
    <property type="match status" value="1"/>
</dbReference>
<evidence type="ECO:0000313" key="7">
    <source>
        <dbReference type="EMBL" id="AXC10486.1"/>
    </source>
</evidence>
<keyword evidence="8" id="KW-1185">Reference proteome</keyword>